<dbReference type="AlphaFoldDB" id="X1C164"/>
<dbReference type="Pfam" id="PF00723">
    <property type="entry name" value="Glyco_hydro_15"/>
    <property type="match status" value="1"/>
</dbReference>
<dbReference type="Pfam" id="PF04784">
    <property type="entry name" value="DUF547"/>
    <property type="match status" value="1"/>
</dbReference>
<gene>
    <name evidence="3" type="ORF">S01H4_39746</name>
</gene>
<dbReference type="PANTHER" id="PTHR46361">
    <property type="entry name" value="ELECTRON CARRIER/ PROTEIN DISULFIDE OXIDOREDUCTASE"/>
    <property type="match status" value="1"/>
</dbReference>
<evidence type="ECO:0000259" key="1">
    <source>
        <dbReference type="Pfam" id="PF00723"/>
    </source>
</evidence>
<comment type="caution">
    <text evidence="3">The sequence shown here is derived from an EMBL/GenBank/DDBJ whole genome shotgun (WGS) entry which is preliminary data.</text>
</comment>
<dbReference type="SUPFAM" id="SSF48208">
    <property type="entry name" value="Six-hairpin glycosidases"/>
    <property type="match status" value="1"/>
</dbReference>
<dbReference type="InterPro" id="IPR006869">
    <property type="entry name" value="DUF547"/>
</dbReference>
<dbReference type="PANTHER" id="PTHR46361:SF3">
    <property type="entry name" value="ELECTRON CARRIER_ PROTEIN DISULFIDE OXIDOREDUCTASE"/>
    <property type="match status" value="1"/>
</dbReference>
<evidence type="ECO:0000313" key="3">
    <source>
        <dbReference type="EMBL" id="GAH01851.1"/>
    </source>
</evidence>
<accession>X1C164</accession>
<dbReference type="InterPro" id="IPR012341">
    <property type="entry name" value="6hp_glycosidase-like_sf"/>
</dbReference>
<dbReference type="InterPro" id="IPR011613">
    <property type="entry name" value="GH15-like"/>
</dbReference>
<name>X1C164_9ZZZZ</name>
<dbReference type="InterPro" id="IPR008928">
    <property type="entry name" value="6-hairpin_glycosidase_sf"/>
</dbReference>
<dbReference type="GO" id="GO:0005975">
    <property type="term" value="P:carbohydrate metabolic process"/>
    <property type="evidence" value="ECO:0007669"/>
    <property type="project" value="InterPro"/>
</dbReference>
<evidence type="ECO:0000259" key="2">
    <source>
        <dbReference type="Pfam" id="PF04784"/>
    </source>
</evidence>
<proteinExistence type="predicted"/>
<reference evidence="3" key="1">
    <citation type="journal article" date="2014" name="Front. Microbiol.">
        <title>High frequency of phylogenetically diverse reductive dehalogenase-homologous genes in deep subseafloor sedimentary metagenomes.</title>
        <authorList>
            <person name="Kawai M."/>
            <person name="Futagami T."/>
            <person name="Toyoda A."/>
            <person name="Takaki Y."/>
            <person name="Nishi S."/>
            <person name="Hori S."/>
            <person name="Arai W."/>
            <person name="Tsubouchi T."/>
            <person name="Morono Y."/>
            <person name="Uchiyama I."/>
            <person name="Ito T."/>
            <person name="Fujiyama A."/>
            <person name="Inagaki F."/>
            <person name="Takami H."/>
        </authorList>
    </citation>
    <scope>NUCLEOTIDE SEQUENCE</scope>
    <source>
        <strain evidence="3">Expedition CK06-06</strain>
    </source>
</reference>
<feature type="domain" description="GH15-like" evidence="1">
    <location>
        <begin position="31"/>
        <end position="71"/>
    </location>
</feature>
<dbReference type="Gene3D" id="1.50.10.10">
    <property type="match status" value="1"/>
</dbReference>
<protein>
    <submittedName>
        <fullName evidence="3">Uncharacterized protein</fullName>
    </submittedName>
</protein>
<organism evidence="3">
    <name type="scientific">marine sediment metagenome</name>
    <dbReference type="NCBI Taxonomy" id="412755"/>
    <lineage>
        <taxon>unclassified sequences</taxon>
        <taxon>metagenomes</taxon>
        <taxon>ecological metagenomes</taxon>
    </lineage>
</organism>
<sequence length="289" mass="33393">MPGREGTFLLCTFWLIDCLIGLKRFEEAEILIKRIEGIANHLGLFSEEYDVNWREALGNFPQAFTHIGYINSVIALRQAKGKEAKEDERDKSSPLRKLLLTSTIVLNDGEPSPDMPIKNIAMKLKDSMNILRGAFFDTKRGRVSYEQMQRSEAYREYVELSYALKKMDLKGFKGRKEQLAFWINLYNVIVIHGVIKLGIRDSVKEVRNFFRRVQYQIGDMFFTPDDIEHGILRGNSRPPNSLFKVFQGKDPRLTFSIKPFDPRIHFTLVCASSSCPPIEVYTGENWKRA</sequence>
<dbReference type="EMBL" id="BART01021569">
    <property type="protein sequence ID" value="GAH01851.1"/>
    <property type="molecule type" value="Genomic_DNA"/>
</dbReference>
<feature type="non-terminal residue" evidence="3">
    <location>
        <position position="289"/>
    </location>
</feature>
<feature type="domain" description="DUF547" evidence="2">
    <location>
        <begin position="173"/>
        <end position="287"/>
    </location>
</feature>